<comment type="function">
    <text evidence="7">Plays an important role in the de novo pathway of purine nucleotide biosynthesis. Catalyzes the first committed step in the biosynthesis of AMP from IMP.</text>
</comment>
<feature type="binding site" evidence="7">
    <location>
        <position position="13"/>
    </location>
    <ligand>
        <name>Mg(2+)</name>
        <dbReference type="ChEBI" id="CHEBI:18420"/>
    </ligand>
</feature>
<evidence type="ECO:0000256" key="2">
    <source>
        <dbReference type="ARBA" id="ARBA00022723"/>
    </source>
</evidence>
<evidence type="ECO:0000256" key="5">
    <source>
        <dbReference type="ARBA" id="ARBA00022842"/>
    </source>
</evidence>
<feature type="binding site" evidence="7">
    <location>
        <position position="139"/>
    </location>
    <ligand>
        <name>IMP</name>
        <dbReference type="ChEBI" id="CHEBI:58053"/>
        <note>ligand shared between dimeric partners</note>
    </ligand>
</feature>
<reference evidence="8 9" key="1">
    <citation type="submission" date="2015-09" db="EMBL/GenBank/DDBJ databases">
        <title>Draft genome sequence of Kouleothrix aurantiaca JCM 19913.</title>
        <authorList>
            <person name="Hemp J."/>
        </authorList>
    </citation>
    <scope>NUCLEOTIDE SEQUENCE [LARGE SCALE GENOMIC DNA]</scope>
    <source>
        <strain evidence="8 9">COM-B</strain>
    </source>
</reference>
<keyword evidence="9" id="KW-1185">Reference proteome</keyword>
<keyword evidence="7" id="KW-0963">Cytoplasm</keyword>
<dbReference type="GO" id="GO:0044208">
    <property type="term" value="P:'de novo' AMP biosynthetic process"/>
    <property type="evidence" value="ECO:0007669"/>
    <property type="project" value="UniProtKB-UniRule"/>
</dbReference>
<feature type="binding site" description="in other chain" evidence="7">
    <location>
        <position position="254"/>
    </location>
    <ligand>
        <name>IMP</name>
        <dbReference type="ChEBI" id="CHEBI:58053"/>
        <note>ligand shared between dimeric partners</note>
    </ligand>
</feature>
<dbReference type="InterPro" id="IPR042111">
    <property type="entry name" value="Adenylosuccinate_synth_dom3"/>
</dbReference>
<dbReference type="GO" id="GO:0046040">
    <property type="term" value="P:IMP metabolic process"/>
    <property type="evidence" value="ECO:0007669"/>
    <property type="project" value="TreeGrafter"/>
</dbReference>
<evidence type="ECO:0000256" key="7">
    <source>
        <dbReference type="HAMAP-Rule" id="MF_00011"/>
    </source>
</evidence>
<keyword evidence="2 7" id="KW-0479">Metal-binding</keyword>
<dbReference type="GO" id="GO:0000287">
    <property type="term" value="F:magnesium ion binding"/>
    <property type="evidence" value="ECO:0007669"/>
    <property type="project" value="UniProtKB-UniRule"/>
</dbReference>
<name>A0A0N8PRN0_9CHLR</name>
<dbReference type="GO" id="GO:0004019">
    <property type="term" value="F:adenylosuccinate synthase activity"/>
    <property type="evidence" value="ECO:0007669"/>
    <property type="project" value="UniProtKB-UniRule"/>
</dbReference>
<keyword evidence="6 7" id="KW-0342">GTP-binding</keyword>
<dbReference type="SUPFAM" id="SSF52540">
    <property type="entry name" value="P-loop containing nucleoside triphosphate hydrolases"/>
    <property type="match status" value="1"/>
</dbReference>
<dbReference type="EMBL" id="LJCR01001425">
    <property type="protein sequence ID" value="KPV50381.1"/>
    <property type="molecule type" value="Genomic_DNA"/>
</dbReference>
<dbReference type="HAMAP" id="MF_00011">
    <property type="entry name" value="Adenylosucc_synth"/>
    <property type="match status" value="1"/>
</dbReference>
<evidence type="ECO:0000313" key="8">
    <source>
        <dbReference type="EMBL" id="KPV50381.1"/>
    </source>
</evidence>
<feature type="binding site" evidence="7">
    <location>
        <position position="256"/>
    </location>
    <ligand>
        <name>GTP</name>
        <dbReference type="ChEBI" id="CHEBI:37565"/>
    </ligand>
</feature>
<gene>
    <name evidence="7" type="primary">purA</name>
    <name evidence="8" type="ORF">SE17_27280</name>
</gene>
<comment type="caution">
    <text evidence="8">The sequence shown here is derived from an EMBL/GenBank/DDBJ whole genome shotgun (WGS) entry which is preliminary data.</text>
</comment>
<dbReference type="Gene3D" id="3.90.170.10">
    <property type="entry name" value="Adenylosuccinate Synthetase, subunit A, domain 3"/>
    <property type="match status" value="1"/>
</dbReference>
<dbReference type="EC" id="6.3.4.4" evidence="7"/>
<comment type="catalytic activity">
    <reaction evidence="7">
        <text>IMP + L-aspartate + GTP = N(6)-(1,2-dicarboxyethyl)-AMP + GDP + phosphate + 2 H(+)</text>
        <dbReference type="Rhea" id="RHEA:15753"/>
        <dbReference type="ChEBI" id="CHEBI:15378"/>
        <dbReference type="ChEBI" id="CHEBI:29991"/>
        <dbReference type="ChEBI" id="CHEBI:37565"/>
        <dbReference type="ChEBI" id="CHEBI:43474"/>
        <dbReference type="ChEBI" id="CHEBI:57567"/>
        <dbReference type="ChEBI" id="CHEBI:58053"/>
        <dbReference type="ChEBI" id="CHEBI:58189"/>
        <dbReference type="EC" id="6.3.4.4"/>
    </reaction>
</comment>
<dbReference type="Pfam" id="PF00709">
    <property type="entry name" value="Adenylsucc_synt"/>
    <property type="match status" value="2"/>
</dbReference>
<keyword evidence="5 7" id="KW-0460">Magnesium</keyword>
<feature type="binding site" evidence="7">
    <location>
        <position position="42"/>
    </location>
    <ligand>
        <name>Mg(2+)</name>
        <dbReference type="ChEBI" id="CHEBI:18420"/>
    </ligand>
</feature>
<comment type="similarity">
    <text evidence="7">Belongs to the adenylosuccinate synthetase family.</text>
</comment>
<comment type="subcellular location">
    <subcellularLocation>
        <location evidence="7">Cytoplasm</location>
    </subcellularLocation>
</comment>
<dbReference type="InterPro" id="IPR042109">
    <property type="entry name" value="Adenylosuccinate_synth_dom1"/>
</dbReference>
<keyword evidence="3 7" id="KW-0547">Nucleotide-binding</keyword>
<dbReference type="InterPro" id="IPR027417">
    <property type="entry name" value="P-loop_NTPase"/>
</dbReference>
<comment type="pathway">
    <text evidence="7">Purine metabolism; AMP biosynthesis via de novo pathway; AMP from IMP: step 1/2.</text>
</comment>
<dbReference type="AlphaFoldDB" id="A0A0N8PRN0"/>
<evidence type="ECO:0000313" key="9">
    <source>
        <dbReference type="Proteomes" id="UP000050509"/>
    </source>
</evidence>
<evidence type="ECO:0000256" key="3">
    <source>
        <dbReference type="ARBA" id="ARBA00022741"/>
    </source>
</evidence>
<organism evidence="8 9">
    <name type="scientific">Kouleothrix aurantiaca</name>
    <dbReference type="NCBI Taxonomy" id="186479"/>
    <lineage>
        <taxon>Bacteria</taxon>
        <taxon>Bacillati</taxon>
        <taxon>Chloroflexota</taxon>
        <taxon>Chloroflexia</taxon>
        <taxon>Chloroflexales</taxon>
        <taxon>Roseiflexineae</taxon>
        <taxon>Roseiflexaceae</taxon>
        <taxon>Kouleothrix</taxon>
    </lineage>
</organism>
<feature type="binding site" description="in other chain" evidence="7">
    <location>
        <position position="125"/>
    </location>
    <ligand>
        <name>IMP</name>
        <dbReference type="ChEBI" id="CHEBI:58053"/>
        <note>ligand shared between dimeric partners</note>
    </ligand>
</feature>
<sequence length="337" mass="35859">MGAIIVVDALWGDSGKGKVAAYLSRREAAPLCLRAGIGTNAGHSVYITEENSIRTRQLPLGFMNDGTAVGIGSGVAVDPRVFAAEVERYNLAERVKVDYRCPIITEEHIAREKASQHLSETVGSTKSGSGAAQADFVLRQAPQAKDIPELQPYLADIAQLANDTARRKQLIVECSQGTFLSLALSPDYPFVTSGNCTVAAAADDVGLSWRNISGAVMVVKAVPSRVGAGPLPGELGADEIQQRGIAEYGVVTGRLRRKAAEIPWDMLGYAAMLNGPTEIALTFCDHFDPAVTGARSRAELTAPVLELIAKVEEACDAPVTIVETGKLFEHMVDLREG</sequence>
<dbReference type="GO" id="GO:0005737">
    <property type="term" value="C:cytoplasm"/>
    <property type="evidence" value="ECO:0007669"/>
    <property type="project" value="UniProtKB-SubCell"/>
</dbReference>
<dbReference type="InterPro" id="IPR001114">
    <property type="entry name" value="Adenylosuccinate_synthetase"/>
</dbReference>
<proteinExistence type="inferred from homology"/>
<dbReference type="UniPathway" id="UPA00075">
    <property type="reaction ID" value="UER00335"/>
</dbReference>
<protein>
    <recommendedName>
        <fullName evidence="7">Adenylosuccinate synthetase</fullName>
        <shortName evidence="7">AMPSase</shortName>
        <shortName evidence="7">AdSS</shortName>
        <ecNumber evidence="7">6.3.4.4</ecNumber>
    </recommendedName>
    <alternativeName>
        <fullName evidence="7">IMP--aspartate ligase</fullName>
    </alternativeName>
</protein>
<comment type="subunit">
    <text evidence="7">Homodimer.</text>
</comment>
<feature type="binding site" description="in other chain" evidence="7">
    <location>
        <position position="176"/>
    </location>
    <ligand>
        <name>IMP</name>
        <dbReference type="ChEBI" id="CHEBI:58053"/>
        <note>ligand shared between dimeric partners</note>
    </ligand>
</feature>
<feature type="binding site" evidence="7">
    <location>
        <begin position="250"/>
        <end position="256"/>
    </location>
    <ligand>
        <name>substrate</name>
    </ligand>
</feature>
<dbReference type="Proteomes" id="UP000050509">
    <property type="component" value="Unassembled WGS sequence"/>
</dbReference>
<comment type="caution">
    <text evidence="7">Lacks conserved residue(s) required for the propagation of feature annotation.</text>
</comment>
<feature type="active site" description="Proton donor" evidence="7">
    <location>
        <position position="43"/>
    </location>
</feature>
<keyword evidence="1 7" id="KW-0436">Ligase</keyword>
<keyword evidence="4 7" id="KW-0658">Purine biosynthesis</keyword>
<feature type="binding site" description="in other chain" evidence="7">
    <location>
        <begin position="40"/>
        <end position="43"/>
    </location>
    <ligand>
        <name>IMP</name>
        <dbReference type="ChEBI" id="CHEBI:58053"/>
        <note>ligand shared between dimeric partners</note>
    </ligand>
</feature>
<feature type="binding site" description="in other chain" evidence="7">
    <location>
        <position position="192"/>
    </location>
    <ligand>
        <name>IMP</name>
        <dbReference type="ChEBI" id="CHEBI:58053"/>
        <note>ligand shared between dimeric partners</note>
    </ligand>
</feature>
<comment type="cofactor">
    <cofactor evidence="7">
        <name>Mg(2+)</name>
        <dbReference type="ChEBI" id="CHEBI:18420"/>
    </cofactor>
    <text evidence="7">Binds 1 Mg(2+) ion per subunit.</text>
</comment>
<feature type="active site" description="Proton acceptor" evidence="7">
    <location>
        <position position="13"/>
    </location>
</feature>
<evidence type="ECO:0000256" key="4">
    <source>
        <dbReference type="ARBA" id="ARBA00022755"/>
    </source>
</evidence>
<dbReference type="PANTHER" id="PTHR11846">
    <property type="entry name" value="ADENYLOSUCCINATE SYNTHETASE"/>
    <property type="match status" value="1"/>
</dbReference>
<evidence type="ECO:0000256" key="1">
    <source>
        <dbReference type="ARBA" id="ARBA00022598"/>
    </source>
</evidence>
<dbReference type="GO" id="GO:0005525">
    <property type="term" value="F:GTP binding"/>
    <property type="evidence" value="ECO:0007669"/>
    <property type="project" value="UniProtKB-UniRule"/>
</dbReference>
<evidence type="ECO:0000256" key="6">
    <source>
        <dbReference type="ARBA" id="ARBA00023134"/>
    </source>
</evidence>
<feature type="binding site" evidence="7">
    <location>
        <begin position="323"/>
        <end position="325"/>
    </location>
    <ligand>
        <name>GTP</name>
        <dbReference type="ChEBI" id="CHEBI:37565"/>
    </ligand>
</feature>
<dbReference type="SMART" id="SM00788">
    <property type="entry name" value="Adenylsucc_synt"/>
    <property type="match status" value="1"/>
</dbReference>
<dbReference type="Gene3D" id="3.40.440.10">
    <property type="entry name" value="Adenylosuccinate Synthetase, subunit A, domain 1"/>
    <property type="match status" value="2"/>
</dbReference>
<feature type="binding site" evidence="7">
    <location>
        <begin position="283"/>
        <end position="285"/>
    </location>
    <ligand>
        <name>GTP</name>
        <dbReference type="ChEBI" id="CHEBI:37565"/>
    </ligand>
</feature>
<dbReference type="PANTHER" id="PTHR11846:SF0">
    <property type="entry name" value="ADENYLOSUCCINATE SYNTHETASE"/>
    <property type="match status" value="1"/>
</dbReference>
<feature type="binding site" evidence="7">
    <location>
        <begin position="42"/>
        <end position="44"/>
    </location>
    <ligand>
        <name>GTP</name>
        <dbReference type="ChEBI" id="CHEBI:37565"/>
    </ligand>
</feature>
<accession>A0A0N8PRN0</accession>